<dbReference type="GO" id="GO:0015093">
    <property type="term" value="F:ferrous iron transmembrane transporter activity"/>
    <property type="evidence" value="ECO:0007669"/>
    <property type="project" value="UniProtKB-UniRule"/>
</dbReference>
<evidence type="ECO:0000256" key="11">
    <source>
        <dbReference type="ARBA" id="ARBA00023065"/>
    </source>
</evidence>
<evidence type="ECO:0000256" key="16">
    <source>
        <dbReference type="PIRSR" id="PIRSR603373-2"/>
    </source>
</evidence>
<feature type="binding site" evidence="16">
    <location>
        <position position="20"/>
    </location>
    <ligand>
        <name>Mg(2+)</name>
        <dbReference type="ChEBI" id="CHEBI:18420"/>
        <label>2</label>
    </ligand>
</feature>
<keyword evidence="9 17" id="KW-1133">Transmembrane helix</keyword>
<dbReference type="Pfam" id="PF17910">
    <property type="entry name" value="FeoB_Cyto"/>
    <property type="match status" value="1"/>
</dbReference>
<dbReference type="InterPro" id="IPR030389">
    <property type="entry name" value="G_FEOB_dom"/>
</dbReference>
<keyword evidence="7 17" id="KW-0812">Transmembrane</keyword>
<dbReference type="PATRIC" id="fig|1330534.3.peg.534"/>
<feature type="binding site" evidence="16">
    <location>
        <position position="23"/>
    </location>
    <ligand>
        <name>Mg(2+)</name>
        <dbReference type="ChEBI" id="CHEBI:18420"/>
        <label>2</label>
    </ligand>
</feature>
<dbReference type="NCBIfam" id="TIGR00231">
    <property type="entry name" value="small_GTP"/>
    <property type="match status" value="1"/>
</dbReference>
<dbReference type="SUPFAM" id="SSF52540">
    <property type="entry name" value="P-loop containing nucleoside triphosphate hydrolases"/>
    <property type="match status" value="1"/>
</dbReference>
<reference evidence="19 20" key="1">
    <citation type="journal article" date="2013" name="Genome Announc.">
        <title>Draft Genome Sequence of the Cellulolytic Bacterium Clostridium papyrosolvens C7 (ATCC 700395).</title>
        <authorList>
            <person name="Zepeda V."/>
            <person name="Dassa B."/>
            <person name="Borovok I."/>
            <person name="Lamed R."/>
            <person name="Bayer E.A."/>
            <person name="Cate J.H."/>
        </authorList>
    </citation>
    <scope>NUCLEOTIDE SEQUENCE [LARGE SCALE GENOMIC DNA]</scope>
    <source>
        <strain evidence="19 20">C7</strain>
    </source>
</reference>
<protein>
    <recommendedName>
        <fullName evidence="14 17">Ferrous iron transport protein B</fullName>
    </recommendedName>
</protein>
<feature type="transmembrane region" description="Helical" evidence="17">
    <location>
        <begin position="674"/>
        <end position="696"/>
    </location>
</feature>
<organism evidence="19 20">
    <name type="scientific">Ruminiclostridium papyrosolvens C7</name>
    <dbReference type="NCBI Taxonomy" id="1330534"/>
    <lineage>
        <taxon>Bacteria</taxon>
        <taxon>Bacillati</taxon>
        <taxon>Bacillota</taxon>
        <taxon>Clostridia</taxon>
        <taxon>Eubacteriales</taxon>
        <taxon>Oscillospiraceae</taxon>
        <taxon>Ruminiclostridium</taxon>
    </lineage>
</organism>
<dbReference type="AlphaFoldDB" id="U4R5Y7"/>
<dbReference type="Proteomes" id="UP000016860">
    <property type="component" value="Unassembled WGS sequence"/>
</dbReference>
<dbReference type="InterPro" id="IPR005225">
    <property type="entry name" value="Small_GTP-bd"/>
</dbReference>
<keyword evidence="11" id="KW-0406">Ion transport</keyword>
<feature type="binding site" evidence="15">
    <location>
        <begin position="114"/>
        <end position="117"/>
    </location>
    <ligand>
        <name>GTP</name>
        <dbReference type="ChEBI" id="CHEBI:37565"/>
        <label>1</label>
    </ligand>
</feature>
<dbReference type="InterPro" id="IPR011642">
    <property type="entry name" value="Gate_dom"/>
</dbReference>
<evidence type="ECO:0000256" key="12">
    <source>
        <dbReference type="ARBA" id="ARBA00023134"/>
    </source>
</evidence>
<feature type="transmembrane region" description="Helical" evidence="17">
    <location>
        <begin position="513"/>
        <end position="531"/>
    </location>
</feature>
<feature type="binding site" evidence="15">
    <location>
        <begin position="34"/>
        <end position="38"/>
    </location>
    <ligand>
        <name>GTP</name>
        <dbReference type="ChEBI" id="CHEBI:37565"/>
        <label>1</label>
    </ligand>
</feature>
<evidence type="ECO:0000256" key="2">
    <source>
        <dbReference type="ARBA" id="ARBA00004429"/>
    </source>
</evidence>
<dbReference type="InterPro" id="IPR041069">
    <property type="entry name" value="FeoB_Cyto"/>
</dbReference>
<dbReference type="Pfam" id="PF07664">
    <property type="entry name" value="FeoB_C"/>
    <property type="match status" value="1"/>
</dbReference>
<dbReference type="PANTHER" id="PTHR43185:SF1">
    <property type="entry name" value="FE(2+) TRANSPORTER FEOB"/>
    <property type="match status" value="1"/>
</dbReference>
<dbReference type="InterPro" id="IPR003373">
    <property type="entry name" value="Fe2_transport_prot-B"/>
</dbReference>
<dbReference type="CDD" id="cd01879">
    <property type="entry name" value="FeoB"/>
    <property type="match status" value="1"/>
</dbReference>
<evidence type="ECO:0000256" key="4">
    <source>
        <dbReference type="ARBA" id="ARBA00022475"/>
    </source>
</evidence>
<evidence type="ECO:0000256" key="6">
    <source>
        <dbReference type="ARBA" id="ARBA00022519"/>
    </source>
</evidence>
<dbReference type="GO" id="GO:0005525">
    <property type="term" value="F:GTP binding"/>
    <property type="evidence" value="ECO:0007669"/>
    <property type="project" value="UniProtKB-KW"/>
</dbReference>
<dbReference type="GO" id="GO:0046872">
    <property type="term" value="F:metal ion binding"/>
    <property type="evidence" value="ECO:0007669"/>
    <property type="project" value="UniProtKB-KW"/>
</dbReference>
<dbReference type="PROSITE" id="PS51711">
    <property type="entry name" value="G_FEOB"/>
    <property type="match status" value="1"/>
</dbReference>
<feature type="transmembrane region" description="Helical" evidence="17">
    <location>
        <begin position="344"/>
        <end position="368"/>
    </location>
</feature>
<evidence type="ECO:0000259" key="18">
    <source>
        <dbReference type="PROSITE" id="PS51711"/>
    </source>
</evidence>
<feature type="binding site" evidence="15">
    <location>
        <begin position="9"/>
        <end position="16"/>
    </location>
    <ligand>
        <name>GTP</name>
        <dbReference type="ChEBI" id="CHEBI:37565"/>
        <label>1</label>
    </ligand>
</feature>
<dbReference type="InterPro" id="IPR050860">
    <property type="entry name" value="FeoB_GTPase"/>
</dbReference>
<evidence type="ECO:0000256" key="3">
    <source>
        <dbReference type="ARBA" id="ARBA00022448"/>
    </source>
</evidence>
<evidence type="ECO:0000256" key="14">
    <source>
        <dbReference type="NCBIfam" id="TIGR00437"/>
    </source>
</evidence>
<keyword evidence="5 17" id="KW-0410">Iron transport</keyword>
<feature type="transmembrane region" description="Helical" evidence="17">
    <location>
        <begin position="454"/>
        <end position="474"/>
    </location>
</feature>
<comment type="function">
    <text evidence="1 17">Probable transporter of a GTP-driven Fe(2+) uptake system.</text>
</comment>
<evidence type="ECO:0000256" key="15">
    <source>
        <dbReference type="PIRSR" id="PIRSR603373-1"/>
    </source>
</evidence>
<evidence type="ECO:0000256" key="13">
    <source>
        <dbReference type="ARBA" id="ARBA00023136"/>
    </source>
</evidence>
<evidence type="ECO:0000256" key="7">
    <source>
        <dbReference type="ARBA" id="ARBA00022692"/>
    </source>
</evidence>
<sequence>MAIKIALAGNPNCGKTTMFNELTGSSQYVGNWPGVTVEKKEGKLKGYKDITIMDLPGIYSLSPYTLEEVVTRNYLLNDRPDVIINLVDASNIERNLYLTTQLVELGIPVVIALNMIDIVRKNGDKIDIQKLSSELGCIVVETSAVKGIGLKEIIEKTIDIAENNKITIPQHSFSSDVENSLNKIEEIVAGSVSKQSSRWYAIKLFERDEKVLEQLSFEVETLSKIDEITVACEGIMDDDSESIITNERYFYIGKVIKKCLHKKRVGMTPSDKIDQIVTNRWLALPIFAAIMFIVYFVSVSWLGTIVTDWTNDTFFGSWIQPAVGTFLSNVGAAEWLQGLVIDGIIGGVGAVLGFVPQMMILFFFLSILEDCGYMARVAFIMDRIFRKFGLSGKSFIPMLISSGCGVPGIMASRTIEQDKDRKMTIMTTTFIPCSAKLPIIALIAGAMFADKSWWVAPSTYFLGILMVILSGIILKKTKLFSGDPAPFVMELPQYHVPGGKGVLIHMWERGKAFIIKAGTVIFVACGLIWFLSNFNWSFKMVEEGNSILASIGNVIAPIFKPLGFGTWQASVAAVTGLAAKENVVGTFGVLFGLGEVSESDPTLLASISGMFTAVSAYAFMAFNLLCAPCFAAIGAIKREMGGWKWTMIAVGYQTLLAYAISLIIYQIGSLLTGAVSFGVGTVAALIVIAVGLWLLFSPSKKAGRQSKSVNA</sequence>
<accession>U4R5Y7</accession>
<feature type="binding site" evidence="16">
    <location>
        <position position="24"/>
    </location>
    <ligand>
        <name>Mg(2+)</name>
        <dbReference type="ChEBI" id="CHEBI:18420"/>
        <label>2</label>
    </ligand>
</feature>
<evidence type="ECO:0000256" key="5">
    <source>
        <dbReference type="ARBA" id="ARBA00022496"/>
    </source>
</evidence>
<evidence type="ECO:0000256" key="8">
    <source>
        <dbReference type="ARBA" id="ARBA00022741"/>
    </source>
</evidence>
<dbReference type="STRING" id="1330534.L323_02680"/>
<comment type="similarity">
    <text evidence="17">Belongs to the TRAFAC class TrmE-Era-EngA-EngB-Septin-like GTPase superfamily. FeoB GTPase (TC 9.A.8) family.</text>
</comment>
<evidence type="ECO:0000313" key="19">
    <source>
        <dbReference type="EMBL" id="EPR13855.1"/>
    </source>
</evidence>
<evidence type="ECO:0000256" key="10">
    <source>
        <dbReference type="ARBA" id="ARBA00023004"/>
    </source>
</evidence>
<dbReference type="RefSeq" id="WP_020814169.1">
    <property type="nucleotide sequence ID" value="NZ_ATAY01000014.1"/>
</dbReference>
<dbReference type="InterPro" id="IPR027417">
    <property type="entry name" value="P-loop_NTPase"/>
</dbReference>
<feature type="transmembrane region" description="Helical" evidence="17">
    <location>
        <begin position="281"/>
        <end position="302"/>
    </location>
</feature>
<comment type="caution">
    <text evidence="19">The sequence shown here is derived from an EMBL/GenBank/DDBJ whole genome shotgun (WGS) entry which is preliminary data.</text>
</comment>
<proteinExistence type="inferred from homology"/>
<keyword evidence="16" id="KW-0479">Metal-binding</keyword>
<evidence type="ECO:0000256" key="1">
    <source>
        <dbReference type="ARBA" id="ARBA00003926"/>
    </source>
</evidence>
<keyword evidence="8 15" id="KW-0547">Nucleotide-binding</keyword>
<keyword evidence="12 15" id="KW-0342">GTP-binding</keyword>
<feature type="transmembrane region" description="Helical" evidence="17">
    <location>
        <begin position="423"/>
        <end position="448"/>
    </location>
</feature>
<dbReference type="NCBIfam" id="TIGR00437">
    <property type="entry name" value="feoB"/>
    <property type="match status" value="1"/>
</dbReference>
<dbReference type="InterPro" id="IPR011640">
    <property type="entry name" value="Fe2_transport_prot_B_C"/>
</dbReference>
<feature type="transmembrane region" description="Helical" evidence="17">
    <location>
        <begin position="645"/>
        <end position="668"/>
    </location>
</feature>
<dbReference type="FunFam" id="3.40.50.300:FF:000426">
    <property type="entry name" value="Ferrous iron transport protein B"/>
    <property type="match status" value="1"/>
</dbReference>
<keyword evidence="4" id="KW-1003">Cell membrane</keyword>
<dbReference type="PANTHER" id="PTHR43185">
    <property type="entry name" value="FERROUS IRON TRANSPORT PROTEIN B"/>
    <property type="match status" value="1"/>
</dbReference>
<dbReference type="GO" id="GO:0005886">
    <property type="term" value="C:plasma membrane"/>
    <property type="evidence" value="ECO:0007669"/>
    <property type="project" value="UniProtKB-SubCell"/>
</dbReference>
<evidence type="ECO:0000313" key="20">
    <source>
        <dbReference type="Proteomes" id="UP000016860"/>
    </source>
</evidence>
<feature type="binding site" evidence="15">
    <location>
        <begin position="54"/>
        <end position="57"/>
    </location>
    <ligand>
        <name>GTP</name>
        <dbReference type="ChEBI" id="CHEBI:37565"/>
        <label>1</label>
    </ligand>
</feature>
<dbReference type="EMBL" id="ATAY01000014">
    <property type="protein sequence ID" value="EPR13855.1"/>
    <property type="molecule type" value="Genomic_DNA"/>
</dbReference>
<dbReference type="Pfam" id="PF02421">
    <property type="entry name" value="FeoB_N"/>
    <property type="match status" value="1"/>
</dbReference>
<keyword evidence="13 17" id="KW-0472">Membrane</keyword>
<keyword evidence="6" id="KW-0997">Cell inner membrane</keyword>
<keyword evidence="10 17" id="KW-0408">Iron</keyword>
<name>U4R5Y7_9FIRM</name>
<feature type="transmembrane region" description="Helical" evidence="17">
    <location>
        <begin position="388"/>
        <end position="411"/>
    </location>
</feature>
<evidence type="ECO:0000256" key="17">
    <source>
        <dbReference type="RuleBase" id="RU362098"/>
    </source>
</evidence>
<feature type="transmembrane region" description="Helical" evidence="17">
    <location>
        <begin position="603"/>
        <end position="633"/>
    </location>
</feature>
<gene>
    <name evidence="19" type="ORF">L323_02680</name>
</gene>
<keyword evidence="16" id="KW-0460">Magnesium</keyword>
<dbReference type="OrthoDB" id="9809127at2"/>
<feature type="domain" description="FeoB-type G" evidence="18">
    <location>
        <begin position="2"/>
        <end position="163"/>
    </location>
</feature>
<dbReference type="Gene3D" id="1.10.287.1770">
    <property type="match status" value="1"/>
</dbReference>
<keyword evidence="3 17" id="KW-0813">Transport</keyword>
<comment type="subcellular location">
    <subcellularLocation>
        <location evidence="2">Cell inner membrane</location>
        <topology evidence="2">Multi-pass membrane protein</topology>
    </subcellularLocation>
    <subcellularLocation>
        <location evidence="17">Cell membrane</location>
        <topology evidence="17">Multi-pass membrane protein</topology>
    </subcellularLocation>
</comment>
<dbReference type="Pfam" id="PF07670">
    <property type="entry name" value="Gate"/>
    <property type="match status" value="2"/>
</dbReference>
<dbReference type="Gene3D" id="3.40.50.300">
    <property type="entry name" value="P-loop containing nucleotide triphosphate hydrolases"/>
    <property type="match status" value="1"/>
</dbReference>
<evidence type="ECO:0000256" key="9">
    <source>
        <dbReference type="ARBA" id="ARBA00022989"/>
    </source>
</evidence>